<dbReference type="PROSITE" id="PS51257">
    <property type="entry name" value="PROKAR_LIPOPROTEIN"/>
    <property type="match status" value="1"/>
</dbReference>
<organism evidence="2 3">
    <name type="scientific">Labedaea rhizosphaerae</name>
    <dbReference type="NCBI Taxonomy" id="598644"/>
    <lineage>
        <taxon>Bacteria</taxon>
        <taxon>Bacillati</taxon>
        <taxon>Actinomycetota</taxon>
        <taxon>Actinomycetes</taxon>
        <taxon>Pseudonocardiales</taxon>
        <taxon>Pseudonocardiaceae</taxon>
        <taxon>Labedaea</taxon>
    </lineage>
</organism>
<reference evidence="2 3" key="1">
    <citation type="submission" date="2019-03" db="EMBL/GenBank/DDBJ databases">
        <title>Genomic Encyclopedia of Type Strains, Phase IV (KMG-IV): sequencing the most valuable type-strain genomes for metagenomic binning, comparative biology and taxonomic classification.</title>
        <authorList>
            <person name="Goeker M."/>
        </authorList>
    </citation>
    <scope>NUCLEOTIDE SEQUENCE [LARGE SCALE GENOMIC DNA]</scope>
    <source>
        <strain evidence="2 3">DSM 45361</strain>
    </source>
</reference>
<dbReference type="PANTHER" id="PTHR48174">
    <property type="entry name" value="DUF946 FAMILY PROTEIN"/>
    <property type="match status" value="1"/>
</dbReference>
<gene>
    <name evidence="2" type="ORF">EV186_102331</name>
</gene>
<dbReference type="Pfam" id="PF06101">
    <property type="entry name" value="Vps62"/>
    <property type="match status" value="1"/>
</dbReference>
<dbReference type="InterPro" id="IPR009291">
    <property type="entry name" value="Vps62"/>
</dbReference>
<dbReference type="OrthoDB" id="144586at2"/>
<evidence type="ECO:0000313" key="3">
    <source>
        <dbReference type="Proteomes" id="UP000295444"/>
    </source>
</evidence>
<comment type="caution">
    <text evidence="2">The sequence shown here is derived from an EMBL/GenBank/DDBJ whole genome shotgun (WGS) entry which is preliminary data.</text>
</comment>
<dbReference type="RefSeq" id="WP_133849183.1">
    <property type="nucleotide sequence ID" value="NZ_SNXZ01000002.1"/>
</dbReference>
<evidence type="ECO:0000313" key="2">
    <source>
        <dbReference type="EMBL" id="TDQ00470.1"/>
    </source>
</evidence>
<dbReference type="EMBL" id="SNXZ01000002">
    <property type="protein sequence ID" value="TDQ00470.1"/>
    <property type="molecule type" value="Genomic_DNA"/>
</dbReference>
<dbReference type="PANTHER" id="PTHR48174:SF5">
    <property type="entry name" value="VACUOLAR PROTEIN SORTING-ASSOCIATED PROTEIN 62"/>
    <property type="match status" value="1"/>
</dbReference>
<name>A0A4R6SG25_LABRH</name>
<evidence type="ECO:0000256" key="1">
    <source>
        <dbReference type="SAM" id="MobiDB-lite"/>
    </source>
</evidence>
<protein>
    <submittedName>
        <fullName evidence="2">Uncharacterized protein DUF946</fullName>
    </submittedName>
</protein>
<feature type="compositionally biased region" description="Pro residues" evidence="1">
    <location>
        <begin position="325"/>
        <end position="338"/>
    </location>
</feature>
<proteinExistence type="predicted"/>
<sequence length="481" mass="51643">MGRGRVVAGLVSLLVLAVSGCKTTETGTPQPTGGVTGGPAAFAPLVYLAHDEDHEPGDASEFIRRSTLKWSHAEPCKDETIAVHPAEKDLATPGKFQARKANKDTCKPEGPVYTTTQATRPYSGDFGREGFFLTSDVDNNGEGGPDPVYLQDVPGDGENKGLTGHVYWFFYPWNESTVPGGGHGGNHEGDWERITVVTRGDQPVRVVYSQHDTKCAVDWADVEKQDGHPVVYAAEGSHGSYPKPGGYSIPKVPFPDHADRGKQWRTWEQVRAVEKQPWWGYGGGWGDVGAPIEIGELGKHQTGPAGPMPPEVRDMRPEVFRTAPCPAPLEPTATPGPAPTGQDQEPTAVSPEKYHHRVGSLDFYFFTSPDDQYSCAIVAEQALCQGGTKPVPPRPASCNPDITWGYGMSVGSDDKVDFICAGGIMYGPADRSPGPQDRLPSGKTLTTLGFTCAATGDSELRCTHDASGHGFRIAPDSNEKF</sequence>
<feature type="region of interest" description="Disordered" evidence="1">
    <location>
        <begin position="325"/>
        <end position="353"/>
    </location>
</feature>
<keyword evidence="3" id="KW-1185">Reference proteome</keyword>
<accession>A0A4R6SG25</accession>
<dbReference type="AlphaFoldDB" id="A0A4R6SG25"/>
<feature type="region of interest" description="Disordered" evidence="1">
    <location>
        <begin position="98"/>
        <end position="120"/>
    </location>
</feature>
<dbReference type="Proteomes" id="UP000295444">
    <property type="component" value="Unassembled WGS sequence"/>
</dbReference>